<reference evidence="3" key="2">
    <citation type="journal article" date="2023" name="Commun. Biol.">
        <title>The structural basis for light acclimation in phycobilisome light harvesting systems systems in Porphyridium purpureum.</title>
        <authorList>
            <person name="Dodson E.J."/>
            <person name="Ma J."/>
            <person name="Suissa Szlejf M."/>
            <person name="Maroudas-Sklare N."/>
            <person name="Paltiel Y."/>
            <person name="Adir N."/>
            <person name="Sun S."/>
            <person name="Sui S.F."/>
            <person name="Keren N."/>
        </authorList>
    </citation>
    <scope>STRUCTURE BY ELECTRON MICROSCOPY (3.00 ANGSTROMS)</scope>
</reference>
<protein>
    <submittedName>
        <fullName evidence="1">R-phycoerythrin gamma chain, chloroplastic</fullName>
    </submittedName>
</protein>
<keyword evidence="2" id="KW-1185">Reference proteome</keyword>
<reference evidence="4 5" key="3">
    <citation type="journal article" date="2023" name="Nature">
        <title>In situ structure of the red algal phycobilisome-PSII-PSI-LHC megacomplex.</title>
        <authorList>
            <person name="You X."/>
            <person name="Zhang X."/>
            <person name="Cheng J."/>
            <person name="Xiao Y."/>
            <person name="Ma J."/>
            <person name="Sun S."/>
            <person name="Zhang X."/>
            <person name="Wang H.W."/>
            <person name="Sui S.F."/>
        </authorList>
    </citation>
    <scope>STRUCTURE BY ELECTRON MICROSCOPY (3.30 ANGSTROMS)</scope>
</reference>
<comment type="caution">
    <text evidence="1">The sequence shown here is derived from an EMBL/GenBank/DDBJ whole genome shotgun (WGS) entry which is preliminary data.</text>
</comment>
<dbReference type="PDB" id="7Y7A">
    <property type="method" value="EM"/>
    <property type="resolution" value="4.30 A"/>
    <property type="chains" value="B3/BC/BV/Bp/y6/yQ/yT/yb=1-290"/>
</dbReference>
<sequence>METAFVSGFMGKAAVAKFGATAVCDKTARRSSSSNSQVHMVTGAVSSVNMRRFQRVPKVSGFSAKVTKKNVNKALDKADMFFAKSVTMEGKAAAIPYGVYGIQCMEGSAKGMAHEKRAMALSAAFRMNQRSAAEKTGAMYENRRLALILAQNDHQEKQYIKYPKLAAAALMASTEVTRACQRYAVPESIEEEFLAASVDKVNKMRGTTASGVYKSSCVEGNAKGQAEQARVAALAVAFRSAQKSASQFAAERYAQSKYGRDLFSSTHFEEGYANTYPAMAAAKRASSYGY</sequence>
<dbReference type="PDB" id="7Y5E">
    <property type="method" value="EM"/>
    <property type="resolution" value="3.30 A"/>
    <property type="chains" value="BJ/BM/yF/yK=1-290"/>
</dbReference>
<dbReference type="EMDB" id="EMD-33618"/>
<dbReference type="EMDB" id="EMD-31393"/>
<dbReference type="PDB" id="7Y4L">
    <property type="method" value="EM"/>
    <property type="resolution" value="3.30 A"/>
    <property type="chains" value="B4/BH/y8/yF=1-290"/>
</dbReference>
<evidence type="ECO:0000313" key="2">
    <source>
        <dbReference type="Proteomes" id="UP000324585"/>
    </source>
</evidence>
<dbReference type="Proteomes" id="UP000324585">
    <property type="component" value="Unassembled WGS sequence"/>
</dbReference>
<evidence type="ECO:0007829" key="3">
    <source>
        <dbReference type="PDB" id="7EZX"/>
    </source>
</evidence>
<accession>A0A5J4YZH3</accession>
<reference evidence="2" key="1">
    <citation type="journal article" date="2019" name="Nat. Commun.">
        <title>Expansion of phycobilisome linker gene families in mesophilic red algae.</title>
        <authorList>
            <person name="Lee J."/>
            <person name="Kim D."/>
            <person name="Bhattacharya D."/>
            <person name="Yoon H.S."/>
        </authorList>
    </citation>
    <scope>NUCLEOTIDE SEQUENCE [LARGE SCALE GENOMIC DNA]</scope>
    <source>
        <strain evidence="2">CCMP 1328</strain>
    </source>
</reference>
<evidence type="ECO:0000313" key="1">
    <source>
        <dbReference type="EMBL" id="KAA8496154.1"/>
    </source>
</evidence>
<name>A0A5J4YZH3_PORPP</name>
<keyword evidence="3 4" id="KW-0002">3D-structure</keyword>
<dbReference type="EMBL" id="VRMN01000003">
    <property type="protein sequence ID" value="KAA8496154.1"/>
    <property type="molecule type" value="Genomic_DNA"/>
</dbReference>
<proteinExistence type="evidence at protein level"/>
<dbReference type="PDB" id="7EZX">
    <property type="method" value="EM"/>
    <property type="resolution" value="3.00 A"/>
    <property type="chains" value="BB/BM/yJ/yL=1-290"/>
</dbReference>
<gene>
    <name evidence="1" type="ORF">FVE85_2309</name>
</gene>
<organism evidence="1 2">
    <name type="scientific">Porphyridium purpureum</name>
    <name type="common">Red alga</name>
    <name type="synonym">Porphyridium cruentum</name>
    <dbReference type="NCBI Taxonomy" id="35688"/>
    <lineage>
        <taxon>Eukaryota</taxon>
        <taxon>Rhodophyta</taxon>
        <taxon>Bangiophyceae</taxon>
        <taxon>Porphyridiales</taxon>
        <taxon>Porphyridiaceae</taxon>
        <taxon>Porphyridium</taxon>
    </lineage>
</organism>
<dbReference type="AlphaFoldDB" id="A0A5J4YZH3"/>
<evidence type="ECO:0007829" key="5">
    <source>
        <dbReference type="PDB" id="7Y5E"/>
    </source>
</evidence>
<evidence type="ECO:0007829" key="4">
    <source>
        <dbReference type="PDB" id="7Y4L"/>
    </source>
</evidence>
<dbReference type="EMDB" id="EMD-33658"/>